<dbReference type="EMBL" id="QGNW01001460">
    <property type="protein sequence ID" value="RVW40373.1"/>
    <property type="molecule type" value="Genomic_DNA"/>
</dbReference>
<comment type="caution">
    <text evidence="1">The sequence shown here is derived from an EMBL/GenBank/DDBJ whole genome shotgun (WGS) entry which is preliminary data.</text>
</comment>
<accession>A0A438DY02</accession>
<proteinExistence type="predicted"/>
<evidence type="ECO:0008006" key="3">
    <source>
        <dbReference type="Google" id="ProtNLM"/>
    </source>
</evidence>
<dbReference type="AlphaFoldDB" id="A0A438DY02"/>
<protein>
    <recommendedName>
        <fullName evidence="3">DUF4283 domain-containing protein</fullName>
    </recommendedName>
</protein>
<evidence type="ECO:0000313" key="1">
    <source>
        <dbReference type="EMBL" id="RVW40373.1"/>
    </source>
</evidence>
<evidence type="ECO:0000313" key="2">
    <source>
        <dbReference type="Proteomes" id="UP000288805"/>
    </source>
</evidence>
<gene>
    <name evidence="1" type="ORF">CK203_092438</name>
</gene>
<organism evidence="1 2">
    <name type="scientific">Vitis vinifera</name>
    <name type="common">Grape</name>
    <dbReference type="NCBI Taxonomy" id="29760"/>
    <lineage>
        <taxon>Eukaryota</taxon>
        <taxon>Viridiplantae</taxon>
        <taxon>Streptophyta</taxon>
        <taxon>Embryophyta</taxon>
        <taxon>Tracheophyta</taxon>
        <taxon>Spermatophyta</taxon>
        <taxon>Magnoliopsida</taxon>
        <taxon>eudicotyledons</taxon>
        <taxon>Gunneridae</taxon>
        <taxon>Pentapetalae</taxon>
        <taxon>rosids</taxon>
        <taxon>Vitales</taxon>
        <taxon>Vitaceae</taxon>
        <taxon>Viteae</taxon>
        <taxon>Vitis</taxon>
    </lineage>
</organism>
<dbReference type="Proteomes" id="UP000288805">
    <property type="component" value="Unassembled WGS sequence"/>
</dbReference>
<sequence length="306" mass="34462">MAKFWVAIESKTFEVSIEEIKGKLKECFEECCREEKKGRLVKVWEEEGRKFRLERRVNGAGRYVLCSVVDVEAKRFCLVFPEGKGLIGGWAILAEKLRVLGIVTKKEDKGEELWLQAGGRGLRRTEEVLGRCLVGRWEGAAMEMESDSFKTGGNAAETLGKELSIGDCCGGLVEVDEDTKNLSHFNGPGFCSGADDELEMEEGERVREKGDEGSRAGIAVGRKRKDGVQLKLMDQVQSEKEREKKSVMVTRWEFQLMGWQAIARRKERWAQVKKTVWVGLIAASLGAKWPSPEIVKAWSMRVLRLG</sequence>
<reference evidence="1 2" key="1">
    <citation type="journal article" date="2018" name="PLoS Genet.">
        <title>Population sequencing reveals clonal diversity and ancestral inbreeding in the grapevine cultivar Chardonnay.</title>
        <authorList>
            <person name="Roach M.J."/>
            <person name="Johnson D.L."/>
            <person name="Bohlmann J."/>
            <person name="van Vuuren H.J."/>
            <person name="Jones S.J."/>
            <person name="Pretorius I.S."/>
            <person name="Schmidt S.A."/>
            <person name="Borneman A.R."/>
        </authorList>
    </citation>
    <scope>NUCLEOTIDE SEQUENCE [LARGE SCALE GENOMIC DNA]</scope>
    <source>
        <strain evidence="2">cv. Chardonnay</strain>
        <tissue evidence="1">Leaf</tissue>
    </source>
</reference>
<name>A0A438DY02_VITVI</name>